<protein>
    <submittedName>
        <fullName evidence="6">Putative lipoprotein</fullName>
    </submittedName>
</protein>
<dbReference type="eggNOG" id="COG3245">
    <property type="taxonomic scope" value="Bacteria"/>
</dbReference>
<dbReference type="GO" id="GO:0046872">
    <property type="term" value="F:metal ion binding"/>
    <property type="evidence" value="ECO:0007669"/>
    <property type="project" value="UniProtKB-KW"/>
</dbReference>
<dbReference type="SUPFAM" id="SSF46626">
    <property type="entry name" value="Cytochrome c"/>
    <property type="match status" value="1"/>
</dbReference>
<keyword evidence="4" id="KW-0732">Signal</keyword>
<dbReference type="PROSITE" id="PS51257">
    <property type="entry name" value="PROKAR_LIPOPROTEIN"/>
    <property type="match status" value="1"/>
</dbReference>
<evidence type="ECO:0000256" key="2">
    <source>
        <dbReference type="ARBA" id="ARBA00022723"/>
    </source>
</evidence>
<dbReference type="Gene3D" id="1.10.760.10">
    <property type="entry name" value="Cytochrome c-like domain"/>
    <property type="match status" value="1"/>
</dbReference>
<dbReference type="InterPro" id="IPR009056">
    <property type="entry name" value="Cyt_c-like_dom"/>
</dbReference>
<dbReference type="STRING" id="243233.MCA2185"/>
<dbReference type="AlphaFoldDB" id="Q605U1"/>
<evidence type="ECO:0000256" key="1">
    <source>
        <dbReference type="ARBA" id="ARBA00022617"/>
    </source>
</evidence>
<sequence length="128" mass="14001">MELSGRPMKTAASLFSPLVLPLVLAGCTKDAVSPPQAPTVANYKPDYRQGMYTYSMYCSRCHDTGAGGAPILDDVDEWESRGILWPSLMQDHVRDGFLHMPSMGQAGLSEQNIADAIYFMTVKIEAAK</sequence>
<dbReference type="InterPro" id="IPR036909">
    <property type="entry name" value="Cyt_c-like_dom_sf"/>
</dbReference>
<dbReference type="Proteomes" id="UP000006821">
    <property type="component" value="Chromosome"/>
</dbReference>
<name>Q605U1_METCA</name>
<accession>Q605U1</accession>
<keyword evidence="3" id="KW-0408">Iron</keyword>
<evidence type="ECO:0000256" key="4">
    <source>
        <dbReference type="SAM" id="SignalP"/>
    </source>
</evidence>
<feature type="chain" id="PRO_5004265340" evidence="4">
    <location>
        <begin position="26"/>
        <end position="128"/>
    </location>
</feature>
<keyword evidence="2" id="KW-0479">Metal-binding</keyword>
<reference evidence="6 7" key="1">
    <citation type="journal article" date="2004" name="PLoS Biol.">
        <title>Genomic insights into methanotrophy: the complete genome sequence of Methylococcus capsulatus (Bath).</title>
        <authorList>
            <person name="Ward N.L."/>
            <person name="Larsen O."/>
            <person name="Sakwa J."/>
            <person name="Bruseth L."/>
            <person name="Khouri H.M."/>
            <person name="Durkin A.S."/>
            <person name="Dimitrov G."/>
            <person name="Jiang L."/>
            <person name="Scanlan D."/>
            <person name="Kang K.H."/>
            <person name="Lewis M.R."/>
            <person name="Nelson K.E."/>
            <person name="Methe B.A."/>
            <person name="Wu M."/>
            <person name="Heidelberg J.F."/>
            <person name="Paulsen I.T."/>
            <person name="Fouts D.E."/>
            <person name="Ravel J."/>
            <person name="Tettelin H."/>
            <person name="Ren Q."/>
            <person name="Read T.D."/>
            <person name="DeBoy R.T."/>
            <person name="Seshadri R."/>
            <person name="Salzberg S.L."/>
            <person name="Jensen H.B."/>
            <person name="Birkeland N.K."/>
            <person name="Nelson W.C."/>
            <person name="Dodson R.J."/>
            <person name="Grindhaug S.H."/>
            <person name="Holt I.E."/>
            <person name="Eidhammer I."/>
            <person name="Jonasen I."/>
            <person name="Vanaken S."/>
            <person name="Utterback T.R."/>
            <person name="Feldblyum T.V."/>
            <person name="Fraser C.M."/>
            <person name="Lillehaug J.R."/>
            <person name="Eisen J.A."/>
        </authorList>
    </citation>
    <scope>NUCLEOTIDE SEQUENCE [LARGE SCALE GENOMIC DNA]</scope>
    <source>
        <strain evidence="7">ATCC 33009 / NCIMB 11132 / Bath</strain>
    </source>
</reference>
<dbReference type="GO" id="GO:0009055">
    <property type="term" value="F:electron transfer activity"/>
    <property type="evidence" value="ECO:0007669"/>
    <property type="project" value="InterPro"/>
</dbReference>
<gene>
    <name evidence="6" type="ordered locus">MCA2185</name>
</gene>
<proteinExistence type="predicted"/>
<feature type="signal peptide" evidence="4">
    <location>
        <begin position="1"/>
        <end position="25"/>
    </location>
</feature>
<keyword evidence="6" id="KW-0449">Lipoprotein</keyword>
<dbReference type="GO" id="GO:0020037">
    <property type="term" value="F:heme binding"/>
    <property type="evidence" value="ECO:0007669"/>
    <property type="project" value="InterPro"/>
</dbReference>
<evidence type="ECO:0000256" key="3">
    <source>
        <dbReference type="ARBA" id="ARBA00023004"/>
    </source>
</evidence>
<dbReference type="KEGG" id="mca:MCA2185"/>
<evidence type="ECO:0000313" key="7">
    <source>
        <dbReference type="Proteomes" id="UP000006821"/>
    </source>
</evidence>
<dbReference type="EMBL" id="AE017282">
    <property type="protein sequence ID" value="AAU91584.1"/>
    <property type="molecule type" value="Genomic_DNA"/>
</dbReference>
<organism evidence="6 7">
    <name type="scientific">Methylococcus capsulatus (strain ATCC 33009 / NCIMB 11132 / Bath)</name>
    <dbReference type="NCBI Taxonomy" id="243233"/>
    <lineage>
        <taxon>Bacteria</taxon>
        <taxon>Pseudomonadati</taxon>
        <taxon>Pseudomonadota</taxon>
        <taxon>Gammaproteobacteria</taxon>
        <taxon>Methylococcales</taxon>
        <taxon>Methylococcaceae</taxon>
        <taxon>Methylococcus</taxon>
    </lineage>
</organism>
<evidence type="ECO:0000259" key="5">
    <source>
        <dbReference type="Pfam" id="PF13442"/>
    </source>
</evidence>
<dbReference type="HOGENOM" id="CLU_2012573_0_0_6"/>
<evidence type="ECO:0000313" key="6">
    <source>
        <dbReference type="EMBL" id="AAU91584.1"/>
    </source>
</evidence>
<keyword evidence="1" id="KW-0349">Heme</keyword>
<dbReference type="Pfam" id="PF13442">
    <property type="entry name" value="Cytochrome_CBB3"/>
    <property type="match status" value="1"/>
</dbReference>
<feature type="domain" description="Cytochrome c" evidence="5">
    <location>
        <begin position="46"/>
        <end position="120"/>
    </location>
</feature>